<comment type="caution">
    <text evidence="2">The sequence shown here is derived from an EMBL/GenBank/DDBJ whole genome shotgun (WGS) entry which is preliminary data.</text>
</comment>
<reference evidence="2" key="1">
    <citation type="journal article" date="2020" name="Phytopathology">
        <title>Genome sequence of the chestnut blight fungus Cryphonectria parasitica EP155: A fundamental resource for an archetypical invasive plant pathogen.</title>
        <authorList>
            <person name="Crouch J.A."/>
            <person name="Dawe A."/>
            <person name="Aerts A."/>
            <person name="Barry K."/>
            <person name="Churchill A.C.L."/>
            <person name="Grimwood J."/>
            <person name="Hillman B."/>
            <person name="Milgroom M.G."/>
            <person name="Pangilinan J."/>
            <person name="Smith M."/>
            <person name="Salamov A."/>
            <person name="Schmutz J."/>
            <person name="Yadav J."/>
            <person name="Grigoriev I.V."/>
            <person name="Nuss D."/>
        </authorList>
    </citation>
    <scope>NUCLEOTIDE SEQUENCE</scope>
    <source>
        <strain evidence="2">EP155</strain>
    </source>
</reference>
<sequence>MSRYTILPESFMAPDPFSPYLRVSFRRPQESRDPIYPASGLQLSFRRASDKYDQEVFLNHRITAADIQHTSAGLCTVLLGRDEVPRYRAHKRRGQQQQQKKQGRGGAAGGGGAMEEEEEEEPEVLVRLHAWRGERHLGAWEVGRLRGRDVFLVMDGDE</sequence>
<dbReference type="AlphaFoldDB" id="A0A9P4Y2H9"/>
<feature type="region of interest" description="Disordered" evidence="1">
    <location>
        <begin position="86"/>
        <end position="122"/>
    </location>
</feature>
<feature type="compositionally biased region" description="Gly residues" evidence="1">
    <location>
        <begin position="104"/>
        <end position="113"/>
    </location>
</feature>
<accession>A0A9P4Y2H9</accession>
<keyword evidence="3" id="KW-1185">Reference proteome</keyword>
<dbReference type="Proteomes" id="UP000803844">
    <property type="component" value="Unassembled WGS sequence"/>
</dbReference>
<dbReference type="EMBL" id="MU032348">
    <property type="protein sequence ID" value="KAF3765162.1"/>
    <property type="molecule type" value="Genomic_DNA"/>
</dbReference>
<proteinExistence type="predicted"/>
<evidence type="ECO:0000313" key="2">
    <source>
        <dbReference type="EMBL" id="KAF3765162.1"/>
    </source>
</evidence>
<dbReference type="OrthoDB" id="5396520at2759"/>
<dbReference type="RefSeq" id="XP_040776123.1">
    <property type="nucleotide sequence ID" value="XM_040920635.1"/>
</dbReference>
<name>A0A9P4Y2H9_CRYP1</name>
<protein>
    <submittedName>
        <fullName evidence="2">Uncharacterized protein</fullName>
    </submittedName>
</protein>
<evidence type="ECO:0000256" key="1">
    <source>
        <dbReference type="SAM" id="MobiDB-lite"/>
    </source>
</evidence>
<organism evidence="2 3">
    <name type="scientific">Cryphonectria parasitica (strain ATCC 38755 / EP155)</name>
    <dbReference type="NCBI Taxonomy" id="660469"/>
    <lineage>
        <taxon>Eukaryota</taxon>
        <taxon>Fungi</taxon>
        <taxon>Dikarya</taxon>
        <taxon>Ascomycota</taxon>
        <taxon>Pezizomycotina</taxon>
        <taxon>Sordariomycetes</taxon>
        <taxon>Sordariomycetidae</taxon>
        <taxon>Diaporthales</taxon>
        <taxon>Cryphonectriaceae</taxon>
        <taxon>Cryphonectria-Endothia species complex</taxon>
        <taxon>Cryphonectria</taxon>
    </lineage>
</organism>
<evidence type="ECO:0000313" key="3">
    <source>
        <dbReference type="Proteomes" id="UP000803844"/>
    </source>
</evidence>
<gene>
    <name evidence="2" type="ORF">M406DRAFT_331474</name>
</gene>
<dbReference type="GeneID" id="63837764"/>